<dbReference type="AlphaFoldDB" id="A0AAV7RE24"/>
<keyword evidence="3" id="KW-1185">Reference proteome</keyword>
<feature type="compositionally biased region" description="Low complexity" evidence="1">
    <location>
        <begin position="129"/>
        <end position="141"/>
    </location>
</feature>
<comment type="caution">
    <text evidence="2">The sequence shown here is derived from an EMBL/GenBank/DDBJ whole genome shotgun (WGS) entry which is preliminary data.</text>
</comment>
<reference evidence="2" key="1">
    <citation type="journal article" date="2022" name="bioRxiv">
        <title>Sequencing and chromosome-scale assembly of the giantPleurodeles waltlgenome.</title>
        <authorList>
            <person name="Brown T."/>
            <person name="Elewa A."/>
            <person name="Iarovenko S."/>
            <person name="Subramanian E."/>
            <person name="Araus A.J."/>
            <person name="Petzold A."/>
            <person name="Susuki M."/>
            <person name="Suzuki K.-i.T."/>
            <person name="Hayashi T."/>
            <person name="Toyoda A."/>
            <person name="Oliveira C."/>
            <person name="Osipova E."/>
            <person name="Leigh N.D."/>
            <person name="Simon A."/>
            <person name="Yun M.H."/>
        </authorList>
    </citation>
    <scope>NUCLEOTIDE SEQUENCE</scope>
    <source>
        <strain evidence="2">20211129_DDA</strain>
        <tissue evidence="2">Liver</tissue>
    </source>
</reference>
<gene>
    <name evidence="2" type="ORF">NDU88_002530</name>
</gene>
<sequence>MSVLSGGPIGSRAAPVSPGLSEAPLQGGPQRVQRCPHSVAGSRRRSPGLGRFHRLSPAAPPAPAAARFSREAAALMGRRGRRPSHSPGGPARAATFTGPDAGPPPLRPLFSRAAGGFNARAVRAGTLGRGSQAGPSGAGPSCFRHDRSPGHAPPC</sequence>
<organism evidence="2 3">
    <name type="scientific">Pleurodeles waltl</name>
    <name type="common">Iberian ribbed newt</name>
    <dbReference type="NCBI Taxonomy" id="8319"/>
    <lineage>
        <taxon>Eukaryota</taxon>
        <taxon>Metazoa</taxon>
        <taxon>Chordata</taxon>
        <taxon>Craniata</taxon>
        <taxon>Vertebrata</taxon>
        <taxon>Euteleostomi</taxon>
        <taxon>Amphibia</taxon>
        <taxon>Batrachia</taxon>
        <taxon>Caudata</taxon>
        <taxon>Salamandroidea</taxon>
        <taxon>Salamandridae</taxon>
        <taxon>Pleurodelinae</taxon>
        <taxon>Pleurodeles</taxon>
    </lineage>
</organism>
<feature type="region of interest" description="Disordered" evidence="1">
    <location>
        <begin position="1"/>
        <end position="110"/>
    </location>
</feature>
<dbReference type="EMBL" id="JANPWB010000009">
    <property type="protein sequence ID" value="KAJ1149725.1"/>
    <property type="molecule type" value="Genomic_DNA"/>
</dbReference>
<name>A0AAV7RE24_PLEWA</name>
<protein>
    <submittedName>
        <fullName evidence="2">Uncharacterized protein</fullName>
    </submittedName>
</protein>
<feature type="compositionally biased region" description="Low complexity" evidence="1">
    <location>
        <begin position="64"/>
        <end position="74"/>
    </location>
</feature>
<feature type="compositionally biased region" description="Basic residues" evidence="1">
    <location>
        <begin position="42"/>
        <end position="54"/>
    </location>
</feature>
<evidence type="ECO:0000256" key="1">
    <source>
        <dbReference type="SAM" id="MobiDB-lite"/>
    </source>
</evidence>
<feature type="region of interest" description="Disordered" evidence="1">
    <location>
        <begin position="125"/>
        <end position="155"/>
    </location>
</feature>
<dbReference type="Proteomes" id="UP001066276">
    <property type="component" value="Chromosome 5"/>
</dbReference>
<proteinExistence type="predicted"/>
<accession>A0AAV7RE24</accession>
<evidence type="ECO:0000313" key="3">
    <source>
        <dbReference type="Proteomes" id="UP001066276"/>
    </source>
</evidence>
<evidence type="ECO:0000313" key="2">
    <source>
        <dbReference type="EMBL" id="KAJ1149725.1"/>
    </source>
</evidence>